<name>A0A382RV79_9ZZZZ</name>
<protein>
    <recommendedName>
        <fullName evidence="2">Serine/threonine protein kinase</fullName>
    </recommendedName>
</protein>
<evidence type="ECO:0000313" key="1">
    <source>
        <dbReference type="EMBL" id="SVD01573.1"/>
    </source>
</evidence>
<sequence length="114" mass="12773">PNVAQLKKIIKKTLTDCYKLDKIGLDHGELSNITKHVIVGKKITILDFESSSVDRRVSNVTSATQAFYIGSGISKIVNPLCKPSRKSKIISVLRKYKTDQTKENFLDLLKVLNL</sequence>
<evidence type="ECO:0008006" key="2">
    <source>
        <dbReference type="Google" id="ProtNLM"/>
    </source>
</evidence>
<dbReference type="AlphaFoldDB" id="A0A382RV79"/>
<dbReference type="EMBL" id="UINC01124434">
    <property type="protein sequence ID" value="SVD01573.1"/>
    <property type="molecule type" value="Genomic_DNA"/>
</dbReference>
<gene>
    <name evidence="1" type="ORF">METZ01_LOCUS354427</name>
</gene>
<feature type="non-terminal residue" evidence="1">
    <location>
        <position position="1"/>
    </location>
</feature>
<organism evidence="1">
    <name type="scientific">marine metagenome</name>
    <dbReference type="NCBI Taxonomy" id="408172"/>
    <lineage>
        <taxon>unclassified sequences</taxon>
        <taxon>metagenomes</taxon>
        <taxon>ecological metagenomes</taxon>
    </lineage>
</organism>
<proteinExistence type="predicted"/>
<accession>A0A382RV79</accession>
<reference evidence="1" key="1">
    <citation type="submission" date="2018-05" db="EMBL/GenBank/DDBJ databases">
        <authorList>
            <person name="Lanie J.A."/>
            <person name="Ng W.-L."/>
            <person name="Kazmierczak K.M."/>
            <person name="Andrzejewski T.M."/>
            <person name="Davidsen T.M."/>
            <person name="Wayne K.J."/>
            <person name="Tettelin H."/>
            <person name="Glass J.I."/>
            <person name="Rusch D."/>
            <person name="Podicherti R."/>
            <person name="Tsui H.-C.T."/>
            <person name="Winkler M.E."/>
        </authorList>
    </citation>
    <scope>NUCLEOTIDE SEQUENCE</scope>
</reference>